<evidence type="ECO:0000256" key="6">
    <source>
        <dbReference type="SAM" id="Phobius"/>
    </source>
</evidence>
<dbReference type="Pfam" id="PF02210">
    <property type="entry name" value="Laminin_G_2"/>
    <property type="match status" value="4"/>
</dbReference>
<feature type="domain" description="Laminin G" evidence="8">
    <location>
        <begin position="247"/>
        <end position="405"/>
    </location>
</feature>
<evidence type="ECO:0000256" key="4">
    <source>
        <dbReference type="PROSITE-ProRule" id="PRU00122"/>
    </source>
</evidence>
<dbReference type="PROSITE" id="PS50025">
    <property type="entry name" value="LAM_G_DOMAIN"/>
    <property type="match status" value="4"/>
</dbReference>
<dbReference type="STRING" id="45351.A7RRW5"/>
<dbReference type="FunCoup" id="A7RRW5">
    <property type="interactions" value="59"/>
</dbReference>
<evidence type="ECO:0000256" key="7">
    <source>
        <dbReference type="SAM" id="SignalP"/>
    </source>
</evidence>
<dbReference type="Gene3D" id="2.60.120.1000">
    <property type="match status" value="1"/>
</dbReference>
<dbReference type="PANTHER" id="PTHR15036:SF49">
    <property type="entry name" value="AXOTACTIN"/>
    <property type="match status" value="1"/>
</dbReference>
<gene>
    <name evidence="10" type="ORF">NEMVEDRAFT_v1g240263</name>
</gene>
<feature type="domain" description="Laminin G" evidence="8">
    <location>
        <begin position="53"/>
        <end position="242"/>
    </location>
</feature>
<dbReference type="PhylomeDB" id="A7RRW5"/>
<evidence type="ECO:0000256" key="2">
    <source>
        <dbReference type="ARBA" id="ARBA00023157"/>
    </source>
</evidence>
<evidence type="ECO:0008006" key="12">
    <source>
        <dbReference type="Google" id="ProtNLM"/>
    </source>
</evidence>
<evidence type="ECO:0000259" key="9">
    <source>
        <dbReference type="PROSITE" id="PS50026"/>
    </source>
</evidence>
<keyword evidence="6" id="KW-1133">Transmembrane helix</keyword>
<feature type="domain" description="EGF-like" evidence="9">
    <location>
        <begin position="407"/>
        <end position="444"/>
    </location>
</feature>
<keyword evidence="6" id="KW-0812">Transmembrane</keyword>
<evidence type="ECO:0000256" key="1">
    <source>
        <dbReference type="ARBA" id="ARBA00006373"/>
    </source>
</evidence>
<dbReference type="SMART" id="SM00282">
    <property type="entry name" value="LamG"/>
    <property type="match status" value="4"/>
</dbReference>
<dbReference type="eggNOG" id="KOG3516">
    <property type="taxonomic scope" value="Eukaryota"/>
</dbReference>
<dbReference type="OMA" id="ICPLKAA"/>
<dbReference type="Proteomes" id="UP000001593">
    <property type="component" value="Unassembled WGS sequence"/>
</dbReference>
<dbReference type="CDD" id="cd00110">
    <property type="entry name" value="LamG"/>
    <property type="match status" value="4"/>
</dbReference>
<dbReference type="EMBL" id="DS469532">
    <property type="protein sequence ID" value="EDO45834.1"/>
    <property type="molecule type" value="Genomic_DNA"/>
</dbReference>
<evidence type="ECO:0000313" key="10">
    <source>
        <dbReference type="EMBL" id="EDO45834.1"/>
    </source>
</evidence>
<dbReference type="InterPro" id="IPR001791">
    <property type="entry name" value="Laminin_G"/>
</dbReference>
<dbReference type="Gene3D" id="2.60.120.200">
    <property type="match status" value="4"/>
</dbReference>
<evidence type="ECO:0000256" key="3">
    <source>
        <dbReference type="PROSITE-ProRule" id="PRU00076"/>
    </source>
</evidence>
<keyword evidence="6" id="KW-0472">Membrane</keyword>
<keyword evidence="2 4" id="KW-1015">Disulfide bond</keyword>
<keyword evidence="7" id="KW-0732">Signal</keyword>
<feature type="compositionally biased region" description="Pro residues" evidence="5">
    <location>
        <begin position="1079"/>
        <end position="1098"/>
    </location>
</feature>
<feature type="disulfide bond" evidence="4">
    <location>
        <begin position="814"/>
        <end position="841"/>
    </location>
</feature>
<feature type="domain" description="Laminin G" evidence="8">
    <location>
        <begin position="882"/>
        <end position="1068"/>
    </location>
</feature>
<keyword evidence="3" id="KW-0245">EGF-like domain</keyword>
<protein>
    <recommendedName>
        <fullName evidence="12">Neurexin-4</fullName>
    </recommendedName>
</protein>
<feature type="domain" description="EGF-like" evidence="9">
    <location>
        <begin position="842"/>
        <end position="879"/>
    </location>
</feature>
<dbReference type="InterPro" id="IPR050372">
    <property type="entry name" value="Neurexin-related_CASP"/>
</dbReference>
<organism evidence="10 11">
    <name type="scientific">Nematostella vectensis</name>
    <name type="common">Starlet sea anemone</name>
    <dbReference type="NCBI Taxonomy" id="45351"/>
    <lineage>
        <taxon>Eukaryota</taxon>
        <taxon>Metazoa</taxon>
        <taxon>Cnidaria</taxon>
        <taxon>Anthozoa</taxon>
        <taxon>Hexacorallia</taxon>
        <taxon>Actiniaria</taxon>
        <taxon>Edwardsiidae</taxon>
        <taxon>Nematostella</taxon>
    </lineage>
</organism>
<sequence>MIARSLVTIFLWLLCFRYSLAEQYKGDIQFKRNSILLLTSEGIIRDSLERAIDTEGYFDGNAYAEYLLHDQDEKIDSPKNTIELQFRTIQPNGLLLHGSSSGEEYGDYFTIELIGGKLRFAISLGRRQGIDDMVNMTLGDGLADNKFHTVLIEHNNREVWLFLDQLTRDDKRRRIETRYKQLTLDEFFFIGGAHDMKRIRDVISGANFQGCLKGVRVNGKNILQALSGDATTLRKYDVKETCDDEVSFEPMTLNGRLGQFSIGTQTAINKFRGKLSFRTYKSSGTVLSMNERFFLNFTTESISLVVLIGKSLTLVSQRQMFQYAPLNTGMWHHVEFEIGPIAVWINVDKMVDMRPPSADLPQNFFIGSVQIGGDFVGCVLNIELNGVKFDPKSLSPTEYIEVGTCHITDFCFPTVCQHGSKCIQDGKTFGCDCLNTHYKGSVCQFSQYYRTCYELQLEYPELETGNYTIDPDGSGPEEPYQTICNITTELDWFGDEISRVWTEVLTEDWNVLLQKYPPEEAQKPESVIRDIMYKPTFLSAQMVAMASEYCKQFVEYLCTGSRLLNSLNPAYGHWVGSHGRHYYYWGGSGPQYPGKCACGVRGDCLDNKGCNCDARRSTLESDEGYLFGSNGQILPVSQVLFGDVDIDSDHYANYTVGPLLCYGRPNNTATFSREDGIISLRYREGSLDGEYGDVSLFFRTPYTRGILFHQGEKTRNTRDFIQVNITSNDTVQLSYDIGNGPQSIVVQVTENPLNTNRLWHKVVVWFNIKEFGLEVDGIRKIRLNPLQQSKQLDVVGNLFIGGYMREMMNGFVGCIRGFTINGEVLNLARLSKDFDYVNEGCYSACNNETQCKGGARCTDDYNIYKCDCHLTPFYGYFCEQDLGAAFKETDSYLRYTFPEGERDAWGTDFAVGFKTGQCSGTIMEMTSHTQGHYFRISIQDDNKLIFKYNTAAGDGGKEILPPKGKSFCDNERHTFSMERKKDLLIYRVDGGPEMRDSGERLTKPFERPKQLLIGATGEGRFEGCISGVKITNWPTEKIMGPTIEPIKQLLYDNDDTNIVAKGVSKSKCGQWYDVPSVPTRPIPGPHGAATPPPGPPGGPEERRWRVDDEYTAIIVIIVLLVVLCIVAALVLVYWYYTKRKGVYHTYEDEPLAKNNEPFISLQPMGGEEPKPKKEWYI</sequence>
<comment type="caution">
    <text evidence="3">Lacks conserved residue(s) required for the propagation of feature annotation.</text>
</comment>
<proteinExistence type="inferred from homology"/>
<reference evidence="10 11" key="1">
    <citation type="journal article" date="2007" name="Science">
        <title>Sea anemone genome reveals ancestral eumetazoan gene repertoire and genomic organization.</title>
        <authorList>
            <person name="Putnam N.H."/>
            <person name="Srivastava M."/>
            <person name="Hellsten U."/>
            <person name="Dirks B."/>
            <person name="Chapman J."/>
            <person name="Salamov A."/>
            <person name="Terry A."/>
            <person name="Shapiro H."/>
            <person name="Lindquist E."/>
            <person name="Kapitonov V.V."/>
            <person name="Jurka J."/>
            <person name="Genikhovich G."/>
            <person name="Grigoriev I.V."/>
            <person name="Lucas S.M."/>
            <person name="Steele R.E."/>
            <person name="Finnerty J.R."/>
            <person name="Technau U."/>
            <person name="Martindale M.Q."/>
            <person name="Rokhsar D.S."/>
        </authorList>
    </citation>
    <scope>NUCLEOTIDE SEQUENCE [LARGE SCALE GENOMIC DNA]</scope>
    <source>
        <strain evidence="11">CH2 X CH6</strain>
    </source>
</reference>
<feature type="transmembrane region" description="Helical" evidence="6">
    <location>
        <begin position="1110"/>
        <end position="1136"/>
    </location>
</feature>
<feature type="chain" id="PRO_5002711488" description="Neurexin-4" evidence="7">
    <location>
        <begin position="22"/>
        <end position="1177"/>
    </location>
</feature>
<dbReference type="SUPFAM" id="SSF49899">
    <property type="entry name" value="Concanavalin A-like lectins/glucanases"/>
    <property type="match status" value="4"/>
</dbReference>
<feature type="region of interest" description="Disordered" evidence="5">
    <location>
        <begin position="1079"/>
        <end position="1103"/>
    </location>
</feature>
<evidence type="ECO:0000259" key="8">
    <source>
        <dbReference type="PROSITE" id="PS50025"/>
    </source>
</evidence>
<dbReference type="AlphaFoldDB" id="A7RRW5"/>
<dbReference type="PANTHER" id="PTHR15036">
    <property type="entry name" value="PIKACHURIN-LIKE PROTEIN"/>
    <property type="match status" value="1"/>
</dbReference>
<accession>A7RRW5</accession>
<evidence type="ECO:0000256" key="5">
    <source>
        <dbReference type="SAM" id="MobiDB-lite"/>
    </source>
</evidence>
<keyword evidence="11" id="KW-1185">Reference proteome</keyword>
<dbReference type="InterPro" id="IPR000742">
    <property type="entry name" value="EGF"/>
</dbReference>
<feature type="disulfide bond" evidence="4">
    <location>
        <begin position="378"/>
        <end position="405"/>
    </location>
</feature>
<dbReference type="PROSITE" id="PS00010">
    <property type="entry name" value="ASX_HYDROXYL"/>
    <property type="match status" value="1"/>
</dbReference>
<dbReference type="GO" id="GO:0016020">
    <property type="term" value="C:membrane"/>
    <property type="evidence" value="ECO:0007669"/>
    <property type="project" value="UniProtKB-SubCell"/>
</dbReference>
<evidence type="ECO:0000313" key="11">
    <source>
        <dbReference type="Proteomes" id="UP000001593"/>
    </source>
</evidence>
<feature type="domain" description="Laminin G" evidence="8">
    <location>
        <begin position="667"/>
        <end position="841"/>
    </location>
</feature>
<feature type="signal peptide" evidence="7">
    <location>
        <begin position="1"/>
        <end position="21"/>
    </location>
</feature>
<dbReference type="InterPro" id="IPR013320">
    <property type="entry name" value="ConA-like_dom_sf"/>
</dbReference>
<comment type="similarity">
    <text evidence="1">Belongs to the EGF domain peptide family.</text>
</comment>
<dbReference type="InParanoid" id="A7RRW5"/>
<dbReference type="InterPro" id="IPR000152">
    <property type="entry name" value="EGF-type_Asp/Asn_hydroxyl_site"/>
</dbReference>
<dbReference type="HOGENOM" id="CLU_003504_1_0_1"/>
<dbReference type="PROSITE" id="PS50026">
    <property type="entry name" value="EGF_3"/>
    <property type="match status" value="2"/>
</dbReference>
<dbReference type="Gene3D" id="2.10.25.10">
    <property type="entry name" value="Laminin"/>
    <property type="match status" value="1"/>
</dbReference>
<name>A7RRW5_NEMVE</name>